<feature type="signal peptide" evidence="2">
    <location>
        <begin position="1"/>
        <end position="29"/>
    </location>
</feature>
<evidence type="ECO:0000313" key="3">
    <source>
        <dbReference type="EMBL" id="TNN01844.1"/>
    </source>
</evidence>
<feature type="chain" id="PRO_5021347764" evidence="2">
    <location>
        <begin position="30"/>
        <end position="1149"/>
    </location>
</feature>
<keyword evidence="1" id="KW-0472">Membrane</keyword>
<keyword evidence="1" id="KW-1133">Transmembrane helix</keyword>
<dbReference type="SMART" id="SM01411">
    <property type="entry name" value="Ephrin_rec_like"/>
    <property type="match status" value="1"/>
</dbReference>
<organism evidence="3 4">
    <name type="scientific">Takifugu bimaculatus</name>
    <dbReference type="NCBI Taxonomy" id="433685"/>
    <lineage>
        <taxon>Eukaryota</taxon>
        <taxon>Metazoa</taxon>
        <taxon>Chordata</taxon>
        <taxon>Craniata</taxon>
        <taxon>Vertebrata</taxon>
        <taxon>Euteleostomi</taxon>
        <taxon>Actinopterygii</taxon>
        <taxon>Neopterygii</taxon>
        <taxon>Teleostei</taxon>
        <taxon>Neoteleostei</taxon>
        <taxon>Acanthomorphata</taxon>
        <taxon>Eupercaria</taxon>
        <taxon>Tetraodontiformes</taxon>
        <taxon>Tetradontoidea</taxon>
        <taxon>Tetraodontidae</taxon>
        <taxon>Takifugu</taxon>
    </lineage>
</organism>
<dbReference type="PANTHER" id="PTHR47236">
    <property type="entry name" value="GENE, 32742-RELATED-RELATED"/>
    <property type="match status" value="1"/>
</dbReference>
<dbReference type="Proteomes" id="UP000516260">
    <property type="component" value="Chromosome 11"/>
</dbReference>
<proteinExistence type="predicted"/>
<evidence type="ECO:0000256" key="2">
    <source>
        <dbReference type="SAM" id="SignalP"/>
    </source>
</evidence>
<gene>
    <name evidence="3" type="ORF">fugu_011226</name>
</gene>
<keyword evidence="2" id="KW-0732">Signal</keyword>
<dbReference type="AlphaFoldDB" id="A0A4Z2CCG9"/>
<protein>
    <submittedName>
        <fullName evidence="3">Uncharacterized protein</fullName>
    </submittedName>
</protein>
<dbReference type="EMBL" id="SWLE01000003">
    <property type="protein sequence ID" value="TNN01844.1"/>
    <property type="molecule type" value="Genomic_DNA"/>
</dbReference>
<evidence type="ECO:0000256" key="1">
    <source>
        <dbReference type="SAM" id="Phobius"/>
    </source>
</evidence>
<reference evidence="3 4" key="1">
    <citation type="submission" date="2019-04" db="EMBL/GenBank/DDBJ databases">
        <title>The sequence and de novo assembly of Takifugu bimaculatus genome using PacBio and Hi-C technologies.</title>
        <authorList>
            <person name="Xu P."/>
            <person name="Liu B."/>
            <person name="Zhou Z."/>
        </authorList>
    </citation>
    <scope>NUCLEOTIDE SEQUENCE [LARGE SCALE GENOMIC DNA]</scope>
    <source>
        <strain evidence="3">TB-2018</strain>
        <tissue evidence="3">Muscle</tissue>
    </source>
</reference>
<comment type="caution">
    <text evidence="3">The sequence shown here is derived from an EMBL/GenBank/DDBJ whole genome shotgun (WGS) entry which is preliminary data.</text>
</comment>
<keyword evidence="1" id="KW-0812">Transmembrane</keyword>
<name>A0A4Z2CCG9_9TELE</name>
<dbReference type="PANTHER" id="PTHR47236:SF5">
    <property type="entry name" value="GENE, 32742-RELATED"/>
    <property type="match status" value="1"/>
</dbReference>
<accession>A0A4Z2CCG9</accession>
<evidence type="ECO:0000313" key="4">
    <source>
        <dbReference type="Proteomes" id="UP000516260"/>
    </source>
</evidence>
<feature type="transmembrane region" description="Helical" evidence="1">
    <location>
        <begin position="427"/>
        <end position="451"/>
    </location>
</feature>
<sequence length="1149" mass="125982">MLPMLRRSRCRRFRCVLRLIALFVTLVHEGSFQERPPCIPGFYCPLGSVTPVPCPKGTYGPTAGAESTDNCLKCPPHHYCPRPGLLSPLLCGPVAQQPLSGQDSCVCPGQGQQFQAMDGQCRCTTGYQPTNNGDVCQSADDYQGYDGELGLCVCRQPPGRSPCDGSCRRRPAAEVELQCRTGGVTELVHNNRVSPISGSLLKTVFQQWDSRGSLLCGTQISSSHLVYIVQTTGAGFFGLLDGTQEVLREMLSVTVQPHAWSSDVYSGDLLEIADIDNVSQGIDYRWVDQEKNKEKERKMSVTGILNPAACFHLSDVILFTVDTRHYPLYDLDNLYNTNSDFDWGAFRKLEEQLSLSWTPPRFFSVVLTQPGVYVFKLSSHPHRHMYVRVMPAGGRCFEPGPFFPPVPRHMTRLGIKKRSNLLLRPDWLVTGGLLFGAAFILCTCVSVLILFTEYGWPEKKPIRVRYRLLQSAFHMEDFSSKGSRTLSVNLVSRAPKNSKSDGSSNVTGCEIMPPGAVSGGVSSDTLDEFWDYEHQVDLEAFSSSTFYSLLLQQSQSVTVQLGRLTAEVRELYKGALGKLQQLYPFLVMQGTLGEGDRRIRMEVEKEAVRRKNLGSQLKLLLDRQLEVLRREQCVQQRVHSVFMAHLTESIRLEAKEYHSDKASCRQHQHIWSQKLTSMVNEMGEQISAECQRQGAWEFLGEGVGAKLLCPDTGTVLTKNHFFDPDGSLRACRAVHRDPVTGLIRPKAHSRMLLSSGHTMTVPPDFFLHPHTGRVMPIAGSVAYDPTSSALVLTRGSCAGDNRKWDIPLIPFIPYPTSQHSAQPLSDTRLRGLRPGQRLQLGVPMLDPDTGVPVPILAVTIHPQTGLVYPLGGLHICPITSLPQPIQIGFPMLDSRTGKFVLTVGVSLDPVTGAVVPVGGVMLAESFIEPLSGRMVRIGGASMRAGQMIPNAGGYQALLESKVLASMFKIQALLKSQTIRWESQQTSQQHPGTEGGNSGENELVAAAEDLREAWGRSLNCQLQLQARLELLLDWAICLQQDGGILGEMPLPDSGMPVPALLGMEYPDPVGSGLSVPVLGFQTDLFGTGIPLAGTMEDPSGKGLVAIRYGSQTIDPVTGALARSGWSPTGCSQTNSHTRHSVLLASRVGPT</sequence>
<keyword evidence="4" id="KW-1185">Reference proteome</keyword>